<sequence length="91" mass="10806">MKDKQSKNFRENLGIFVTTPYETCPTYEALVYRFLMSVWISSCWDKIGVKGKDVKKEKEEYEKAKMETTEENDEKETTTKGGDELRRLRRL</sequence>
<name>A0A915JV18_ROMCU</name>
<feature type="region of interest" description="Disordered" evidence="1">
    <location>
        <begin position="63"/>
        <end position="91"/>
    </location>
</feature>
<evidence type="ECO:0000313" key="2">
    <source>
        <dbReference type="Proteomes" id="UP000887565"/>
    </source>
</evidence>
<keyword evidence="2" id="KW-1185">Reference proteome</keyword>
<accession>A0A915JV18</accession>
<feature type="compositionally biased region" description="Basic and acidic residues" evidence="1">
    <location>
        <begin position="75"/>
        <end position="91"/>
    </location>
</feature>
<dbReference type="AlphaFoldDB" id="A0A915JV18"/>
<dbReference type="WBParaSite" id="nRc.2.0.1.t29899-RA">
    <property type="protein sequence ID" value="nRc.2.0.1.t29899-RA"/>
    <property type="gene ID" value="nRc.2.0.1.g29899"/>
</dbReference>
<organism evidence="2 3">
    <name type="scientific">Romanomermis culicivorax</name>
    <name type="common">Nematode worm</name>
    <dbReference type="NCBI Taxonomy" id="13658"/>
    <lineage>
        <taxon>Eukaryota</taxon>
        <taxon>Metazoa</taxon>
        <taxon>Ecdysozoa</taxon>
        <taxon>Nematoda</taxon>
        <taxon>Enoplea</taxon>
        <taxon>Dorylaimia</taxon>
        <taxon>Mermithida</taxon>
        <taxon>Mermithoidea</taxon>
        <taxon>Mermithidae</taxon>
        <taxon>Romanomermis</taxon>
    </lineage>
</organism>
<evidence type="ECO:0000313" key="3">
    <source>
        <dbReference type="WBParaSite" id="nRc.2.0.1.t29899-RA"/>
    </source>
</evidence>
<protein>
    <submittedName>
        <fullName evidence="3">Uncharacterized protein</fullName>
    </submittedName>
</protein>
<dbReference type="Proteomes" id="UP000887565">
    <property type="component" value="Unplaced"/>
</dbReference>
<reference evidence="3" key="1">
    <citation type="submission" date="2022-11" db="UniProtKB">
        <authorList>
            <consortium name="WormBaseParasite"/>
        </authorList>
    </citation>
    <scope>IDENTIFICATION</scope>
</reference>
<proteinExistence type="predicted"/>
<evidence type="ECO:0000256" key="1">
    <source>
        <dbReference type="SAM" id="MobiDB-lite"/>
    </source>
</evidence>